<reference evidence="2 3" key="1">
    <citation type="journal article" date="2010" name="Nature">
        <title>Genome sequencing and analysis of the model grass Brachypodium distachyon.</title>
        <authorList>
            <consortium name="International Brachypodium Initiative"/>
        </authorList>
    </citation>
    <scope>NUCLEOTIDE SEQUENCE [LARGE SCALE GENOMIC DNA]</scope>
    <source>
        <strain evidence="2 3">Bd21</strain>
    </source>
</reference>
<dbReference type="Gramene" id="KQK20169">
    <property type="protein sequence ID" value="KQK20169"/>
    <property type="gene ID" value="BRADI_1g52860v3"/>
</dbReference>
<name>A0A0Q3HB75_BRADI</name>
<dbReference type="EnsemblPlants" id="KQK20168">
    <property type="protein sequence ID" value="KQK20168"/>
    <property type="gene ID" value="BRADI_1g52860v3"/>
</dbReference>
<dbReference type="InParanoid" id="A0A0Q3HB75"/>
<gene>
    <name evidence="2" type="ORF">BRADI_1g52860v3</name>
</gene>
<dbReference type="Gramene" id="KQK20168">
    <property type="protein sequence ID" value="KQK20168"/>
    <property type="gene ID" value="BRADI_1g52860v3"/>
</dbReference>
<protein>
    <submittedName>
        <fullName evidence="2 3">Uncharacterized protein</fullName>
    </submittedName>
</protein>
<proteinExistence type="predicted"/>
<dbReference type="Proteomes" id="UP000008810">
    <property type="component" value="Chromosome 1"/>
</dbReference>
<organism evidence="2">
    <name type="scientific">Brachypodium distachyon</name>
    <name type="common">Purple false brome</name>
    <name type="synonym">Trachynia distachya</name>
    <dbReference type="NCBI Taxonomy" id="15368"/>
    <lineage>
        <taxon>Eukaryota</taxon>
        <taxon>Viridiplantae</taxon>
        <taxon>Streptophyta</taxon>
        <taxon>Embryophyta</taxon>
        <taxon>Tracheophyta</taxon>
        <taxon>Spermatophyta</taxon>
        <taxon>Magnoliopsida</taxon>
        <taxon>Liliopsida</taxon>
        <taxon>Poales</taxon>
        <taxon>Poaceae</taxon>
        <taxon>BOP clade</taxon>
        <taxon>Pooideae</taxon>
        <taxon>Stipodae</taxon>
        <taxon>Brachypodieae</taxon>
        <taxon>Brachypodium</taxon>
    </lineage>
</organism>
<evidence type="ECO:0000313" key="2">
    <source>
        <dbReference type="EMBL" id="KQK20168.1"/>
    </source>
</evidence>
<sequence>MAELGFRVAAPPARQPLLHTPPVLLHPHPPTPVSTAPRLLRREHSGAASTATAGTLGVMCRRLDLRPPDRIRRLLPGSAARVSSGPTPCRRAGERRCSGCRAPAPLSPHRMSSSRPSRRRGSSGMSTSTHWPPLLQGSRGPSAAGVELPQGT</sequence>
<feature type="region of interest" description="Disordered" evidence="1">
    <location>
        <begin position="77"/>
        <end position="152"/>
    </location>
</feature>
<evidence type="ECO:0000313" key="3">
    <source>
        <dbReference type="EnsemblPlants" id="KQK20168"/>
    </source>
</evidence>
<evidence type="ECO:0000313" key="4">
    <source>
        <dbReference type="Proteomes" id="UP000008810"/>
    </source>
</evidence>
<accession>A0A0Q3HB75</accession>
<evidence type="ECO:0000256" key="1">
    <source>
        <dbReference type="SAM" id="MobiDB-lite"/>
    </source>
</evidence>
<reference evidence="2" key="2">
    <citation type="submission" date="2017-06" db="EMBL/GenBank/DDBJ databases">
        <title>WGS assembly of Brachypodium distachyon.</title>
        <authorList>
            <consortium name="The International Brachypodium Initiative"/>
            <person name="Lucas S."/>
            <person name="Harmon-Smith M."/>
            <person name="Lail K."/>
            <person name="Tice H."/>
            <person name="Grimwood J."/>
            <person name="Bruce D."/>
            <person name="Barry K."/>
            <person name="Shu S."/>
            <person name="Lindquist E."/>
            <person name="Wang M."/>
            <person name="Pitluck S."/>
            <person name="Vogel J.P."/>
            <person name="Garvin D.F."/>
            <person name="Mockler T.C."/>
            <person name="Schmutz J."/>
            <person name="Rokhsar D."/>
            <person name="Bevan M.W."/>
        </authorList>
    </citation>
    <scope>NUCLEOTIDE SEQUENCE</scope>
    <source>
        <strain evidence="2">Bd21</strain>
    </source>
</reference>
<dbReference type="EMBL" id="CM000880">
    <property type="protein sequence ID" value="KQK20169.1"/>
    <property type="molecule type" value="Genomic_DNA"/>
</dbReference>
<dbReference type="EnsemblPlants" id="KQK20169">
    <property type="protein sequence ID" value="KQK20169"/>
    <property type="gene ID" value="BRADI_1g52860v3"/>
</dbReference>
<dbReference type="EMBL" id="CM000880">
    <property type="protein sequence ID" value="KQK20168.1"/>
    <property type="molecule type" value="Genomic_DNA"/>
</dbReference>
<dbReference type="AlphaFoldDB" id="A0A0Q3HB75"/>
<reference evidence="3" key="3">
    <citation type="submission" date="2018-08" db="UniProtKB">
        <authorList>
            <consortium name="EnsemblPlants"/>
        </authorList>
    </citation>
    <scope>IDENTIFICATION</scope>
    <source>
        <strain evidence="3">cv. Bd21</strain>
    </source>
</reference>
<keyword evidence="4" id="KW-1185">Reference proteome</keyword>